<sequence length="137" mass="14935">MIGKIVALLDTPNIERKLKAAAGPRWKATADKTTDTKAIRQRIATLEKNIAEGVERLLLLDGDDQNEASAMLADWRSERRSLEDKLKAATRTGNAAPGCPAEREAARFAAELAHLQTTFAKADPQALRNAVKGFQIV</sequence>
<reference evidence="2 3" key="1">
    <citation type="submission" date="2019-08" db="EMBL/GenBank/DDBJ databases">
        <title>Deep-cultivation of Planctomycetes and their phenomic and genomic characterization uncovers novel biology.</title>
        <authorList>
            <person name="Wiegand S."/>
            <person name="Jogler M."/>
            <person name="Boedeker C."/>
            <person name="Pinto D."/>
            <person name="Vollmers J."/>
            <person name="Rivas-Marin E."/>
            <person name="Kohn T."/>
            <person name="Peeters S.H."/>
            <person name="Heuer A."/>
            <person name="Rast P."/>
            <person name="Oberbeckmann S."/>
            <person name="Bunk B."/>
            <person name="Jeske O."/>
            <person name="Meyerdierks A."/>
            <person name="Storesund J.E."/>
            <person name="Kallscheuer N."/>
            <person name="Luecker S."/>
            <person name="Lage O.M."/>
            <person name="Pohl T."/>
            <person name="Merkel B.J."/>
            <person name="Hornburger P."/>
            <person name="Mueller R.-W."/>
            <person name="Bruemmer F."/>
            <person name="Labrenz M."/>
            <person name="Spormann A.M."/>
            <person name="Op Den Camp H."/>
            <person name="Overmann J."/>
            <person name="Amann R."/>
            <person name="Jetten M.S.M."/>
            <person name="Mascher T."/>
            <person name="Medema M.H."/>
            <person name="Devos D.P."/>
            <person name="Kaster A.-K."/>
            <person name="Ovreas L."/>
            <person name="Rohde M."/>
            <person name="Galperin M.Y."/>
            <person name="Jogler C."/>
        </authorList>
    </citation>
    <scope>NUCLEOTIDE SEQUENCE [LARGE SCALE GENOMIC DNA]</scope>
    <source>
        <strain evidence="2 3">LF1</strain>
    </source>
</reference>
<keyword evidence="1" id="KW-0175">Coiled coil</keyword>
<proteinExistence type="predicted"/>
<evidence type="ECO:0000256" key="1">
    <source>
        <dbReference type="SAM" id="Coils"/>
    </source>
</evidence>
<dbReference type="EMBL" id="VRLW01000001">
    <property type="protein sequence ID" value="KAA1260407.1"/>
    <property type="molecule type" value="Genomic_DNA"/>
</dbReference>
<dbReference type="RefSeq" id="WP_068258497.1">
    <property type="nucleotide sequence ID" value="NZ_LWSK01000005.1"/>
</dbReference>
<evidence type="ECO:0000313" key="2">
    <source>
        <dbReference type="EMBL" id="KAA1260407.1"/>
    </source>
</evidence>
<evidence type="ECO:0000313" key="3">
    <source>
        <dbReference type="Proteomes" id="UP000322699"/>
    </source>
</evidence>
<gene>
    <name evidence="2" type="ORF">LF1_29470</name>
</gene>
<name>A0A5B1CGT6_9BACT</name>
<accession>A0A5B1CGT6</accession>
<feature type="coiled-coil region" evidence="1">
    <location>
        <begin position="65"/>
        <end position="92"/>
    </location>
</feature>
<organism evidence="2 3">
    <name type="scientific">Rubripirellula obstinata</name>
    <dbReference type="NCBI Taxonomy" id="406547"/>
    <lineage>
        <taxon>Bacteria</taxon>
        <taxon>Pseudomonadati</taxon>
        <taxon>Planctomycetota</taxon>
        <taxon>Planctomycetia</taxon>
        <taxon>Pirellulales</taxon>
        <taxon>Pirellulaceae</taxon>
        <taxon>Rubripirellula</taxon>
    </lineage>
</organism>
<keyword evidence="3" id="KW-1185">Reference proteome</keyword>
<protein>
    <submittedName>
        <fullName evidence="2">Uncharacterized protein</fullName>
    </submittedName>
</protein>
<comment type="caution">
    <text evidence="2">The sequence shown here is derived from an EMBL/GenBank/DDBJ whole genome shotgun (WGS) entry which is preliminary data.</text>
</comment>
<dbReference type="AlphaFoldDB" id="A0A5B1CGT6"/>
<dbReference type="Proteomes" id="UP000322699">
    <property type="component" value="Unassembled WGS sequence"/>
</dbReference>